<sequence length="88" mass="10124">MAITNLTDKKMTPMMTQYWAIKKEHEDSLLFYRMGDFYELFFEDAVLASAALDIALTKRGQHQGSDVPMCGVPVHSHERYLQRLIKSG</sequence>
<proteinExistence type="predicted"/>
<name>A0A382QGB9_9ZZZZ</name>
<dbReference type="InterPro" id="IPR007695">
    <property type="entry name" value="DNA_mismatch_repair_MutS-lik_N"/>
</dbReference>
<dbReference type="SUPFAM" id="SSF55271">
    <property type="entry name" value="DNA repair protein MutS, domain I"/>
    <property type="match status" value="1"/>
</dbReference>
<dbReference type="Pfam" id="PF01624">
    <property type="entry name" value="MutS_I"/>
    <property type="match status" value="1"/>
</dbReference>
<feature type="domain" description="DNA mismatch repair protein MutS-like N-terminal" evidence="1">
    <location>
        <begin position="12"/>
        <end position="88"/>
    </location>
</feature>
<accession>A0A382QGB9</accession>
<dbReference type="GO" id="GO:0005524">
    <property type="term" value="F:ATP binding"/>
    <property type="evidence" value="ECO:0007669"/>
    <property type="project" value="InterPro"/>
</dbReference>
<dbReference type="Gene3D" id="3.40.1170.10">
    <property type="entry name" value="DNA repair protein MutS, domain I"/>
    <property type="match status" value="1"/>
</dbReference>
<dbReference type="GO" id="GO:0030983">
    <property type="term" value="F:mismatched DNA binding"/>
    <property type="evidence" value="ECO:0007669"/>
    <property type="project" value="InterPro"/>
</dbReference>
<evidence type="ECO:0000313" key="2">
    <source>
        <dbReference type="EMBL" id="SVC83990.1"/>
    </source>
</evidence>
<feature type="non-terminal residue" evidence="2">
    <location>
        <position position="88"/>
    </location>
</feature>
<dbReference type="EMBL" id="UINC01113996">
    <property type="protein sequence ID" value="SVC83990.1"/>
    <property type="molecule type" value="Genomic_DNA"/>
</dbReference>
<organism evidence="2">
    <name type="scientific">marine metagenome</name>
    <dbReference type="NCBI Taxonomy" id="408172"/>
    <lineage>
        <taxon>unclassified sequences</taxon>
        <taxon>metagenomes</taxon>
        <taxon>ecological metagenomes</taxon>
    </lineage>
</organism>
<evidence type="ECO:0000259" key="1">
    <source>
        <dbReference type="Pfam" id="PF01624"/>
    </source>
</evidence>
<gene>
    <name evidence="2" type="ORF">METZ01_LOCUS336844</name>
</gene>
<dbReference type="GO" id="GO:0006298">
    <property type="term" value="P:mismatch repair"/>
    <property type="evidence" value="ECO:0007669"/>
    <property type="project" value="InterPro"/>
</dbReference>
<dbReference type="AlphaFoldDB" id="A0A382QGB9"/>
<protein>
    <recommendedName>
        <fullName evidence="1">DNA mismatch repair protein MutS-like N-terminal domain-containing protein</fullName>
    </recommendedName>
</protein>
<reference evidence="2" key="1">
    <citation type="submission" date="2018-05" db="EMBL/GenBank/DDBJ databases">
        <authorList>
            <person name="Lanie J.A."/>
            <person name="Ng W.-L."/>
            <person name="Kazmierczak K.M."/>
            <person name="Andrzejewski T.M."/>
            <person name="Davidsen T.M."/>
            <person name="Wayne K.J."/>
            <person name="Tettelin H."/>
            <person name="Glass J.I."/>
            <person name="Rusch D."/>
            <person name="Podicherti R."/>
            <person name="Tsui H.-C.T."/>
            <person name="Winkler M.E."/>
        </authorList>
    </citation>
    <scope>NUCLEOTIDE SEQUENCE</scope>
</reference>
<dbReference type="InterPro" id="IPR016151">
    <property type="entry name" value="DNA_mismatch_repair_MutS_N"/>
</dbReference>